<accession>A0A0A0B5C6</accession>
<organism evidence="3 4">
    <name type="scientific">Cellulomonas cellasea DSM 20118</name>
    <dbReference type="NCBI Taxonomy" id="1408250"/>
    <lineage>
        <taxon>Bacteria</taxon>
        <taxon>Bacillati</taxon>
        <taxon>Actinomycetota</taxon>
        <taxon>Actinomycetes</taxon>
        <taxon>Micrococcales</taxon>
        <taxon>Cellulomonadaceae</taxon>
        <taxon>Cellulomonas</taxon>
    </lineage>
</organism>
<dbReference type="InterPro" id="IPR050212">
    <property type="entry name" value="Ntdp-like"/>
</dbReference>
<dbReference type="GO" id="GO:0016787">
    <property type="term" value="F:hydrolase activity"/>
    <property type="evidence" value="ECO:0007669"/>
    <property type="project" value="UniProtKB-KW"/>
</dbReference>
<name>A0A0A0B5C6_9CELL</name>
<evidence type="ECO:0000256" key="1">
    <source>
        <dbReference type="ARBA" id="ARBA00022801"/>
    </source>
</evidence>
<dbReference type="Pfam" id="PF04167">
    <property type="entry name" value="DUF402"/>
    <property type="match status" value="1"/>
</dbReference>
<keyword evidence="1" id="KW-0378">Hydrolase</keyword>
<dbReference type="STRING" id="1408250.Q760_04500"/>
<evidence type="ECO:0000313" key="4">
    <source>
        <dbReference type="Proteomes" id="UP000029833"/>
    </source>
</evidence>
<dbReference type="PANTHER" id="PTHR39159:SF1">
    <property type="entry name" value="UPF0374 PROTEIN YGAC"/>
    <property type="match status" value="1"/>
</dbReference>
<evidence type="ECO:0000259" key="2">
    <source>
        <dbReference type="Pfam" id="PF04167"/>
    </source>
</evidence>
<dbReference type="EMBL" id="AXNT01000142">
    <property type="protein sequence ID" value="KGM01004.1"/>
    <property type="molecule type" value="Genomic_DNA"/>
</dbReference>
<dbReference type="SUPFAM" id="SSF159234">
    <property type="entry name" value="FomD-like"/>
    <property type="match status" value="1"/>
</dbReference>
<gene>
    <name evidence="3" type="ORF">Q760_04500</name>
</gene>
<keyword evidence="4" id="KW-1185">Reference proteome</keyword>
<evidence type="ECO:0000313" key="3">
    <source>
        <dbReference type="EMBL" id="KGM01004.1"/>
    </source>
</evidence>
<comment type="caution">
    <text evidence="3">The sequence shown here is derived from an EMBL/GenBank/DDBJ whole genome shotgun (WGS) entry which is preliminary data.</text>
</comment>
<dbReference type="Gene3D" id="2.40.380.10">
    <property type="entry name" value="FomD-like"/>
    <property type="match status" value="1"/>
</dbReference>
<dbReference type="AlphaFoldDB" id="A0A0A0B5C6"/>
<proteinExistence type="predicted"/>
<dbReference type="PANTHER" id="PTHR39159">
    <property type="match status" value="1"/>
</dbReference>
<dbReference type="InterPro" id="IPR007295">
    <property type="entry name" value="DUF402"/>
</dbReference>
<feature type="domain" description="DUF402" evidence="2">
    <location>
        <begin position="87"/>
        <end position="209"/>
    </location>
</feature>
<sequence length="243" mass="26921">MSASRPAPRTDVGVPAEARALYPEVVAARPVDGRGPHWEPGDVVFWRESRHRGHPVRVVRDDARGLVVWLPRGSESVVARLPDGRDVRAVRPSERDLDTEIPTRRRWQGGGQVRVAPTGAPWSFWFFTGADGGWTGVYVNVELPHRRGARTTVTHDLVLDLLVHPDGSWQYKDEDELADLEGAGTISPELSAWVRAQGAAAAAVVERRGWPLDEGWGSWRPPTGWDEPLPLPDDVRYAADELS</sequence>
<dbReference type="Proteomes" id="UP000029833">
    <property type="component" value="Unassembled WGS sequence"/>
</dbReference>
<reference evidence="3 4" key="1">
    <citation type="submission" date="2013-10" db="EMBL/GenBank/DDBJ databases">
        <authorList>
            <person name="Wang G."/>
            <person name="Zhuang W."/>
        </authorList>
    </citation>
    <scope>NUCLEOTIDE SEQUENCE [LARGE SCALE GENOMIC DNA]</scope>
    <source>
        <strain evidence="3 4">DSM 20118</strain>
    </source>
</reference>
<dbReference type="OrthoDB" id="3815685at2"/>
<protein>
    <recommendedName>
        <fullName evidence="2">DUF402 domain-containing protein</fullName>
    </recommendedName>
</protein>
<dbReference type="InterPro" id="IPR035930">
    <property type="entry name" value="FomD-like_sf"/>
</dbReference>